<feature type="compositionally biased region" description="Polar residues" evidence="1">
    <location>
        <begin position="830"/>
        <end position="839"/>
    </location>
</feature>
<accession>A0ABR2ZK94</accession>
<comment type="caution">
    <text evidence="3">The sequence shown here is derived from an EMBL/GenBank/DDBJ whole genome shotgun (WGS) entry which is preliminary data.</text>
</comment>
<feature type="transmembrane region" description="Helical" evidence="2">
    <location>
        <begin position="620"/>
        <end position="642"/>
    </location>
</feature>
<keyword evidence="2" id="KW-0812">Transmembrane</keyword>
<feature type="region of interest" description="Disordered" evidence="1">
    <location>
        <begin position="813"/>
        <end position="839"/>
    </location>
</feature>
<evidence type="ECO:0000313" key="4">
    <source>
        <dbReference type="Proteomes" id="UP001437256"/>
    </source>
</evidence>
<feature type="transmembrane region" description="Helical" evidence="2">
    <location>
        <begin position="587"/>
        <end position="608"/>
    </location>
</feature>
<keyword evidence="4" id="KW-1185">Reference proteome</keyword>
<organism evidence="3 4">
    <name type="scientific">Marasmius tenuissimus</name>
    <dbReference type="NCBI Taxonomy" id="585030"/>
    <lineage>
        <taxon>Eukaryota</taxon>
        <taxon>Fungi</taxon>
        <taxon>Dikarya</taxon>
        <taxon>Basidiomycota</taxon>
        <taxon>Agaricomycotina</taxon>
        <taxon>Agaricomycetes</taxon>
        <taxon>Agaricomycetidae</taxon>
        <taxon>Agaricales</taxon>
        <taxon>Marasmiineae</taxon>
        <taxon>Marasmiaceae</taxon>
        <taxon>Marasmius</taxon>
    </lineage>
</organism>
<proteinExistence type="predicted"/>
<sequence length="839" mass="96111">MPSSPLQQFLRLKLLQAQKTLLTNPLRTGRRLIWLLWSFICHHFVHRRKKQKRDGDSRRDHRARPKDYGVVKTDRNREKSRESSRSRSNAHLELKPVPPPSIGNTICASEIPSSLHPSPHNHPKAAISSQELQPSTSTTFDNVFSTIEDQVSILGLDFTSEPETIRVVNEGPSQGYDVSGPITTSPIEVSAPAALDGHGDRPDTQTKNLSDVYSDFIPMAPEIFYRYYNEGFMCAFVSQRVKTSNKQGSIDREPLVTFYELAPMTTRFQDKRLPLGWKEFLHPEGPRYFLFEPKRIYTEADIYNPKILRHAKRLINEFDEYTRTRNLTLSSQMNLTLDMFYEEEDDTCPSRYYIADHASRTVFWLDKFDADQMEVWSEVKGVTEITHIRHAIEAQYWYHCLLFPDSYKLEIDAVDELRDILTYWIGDVMTSMSSTIPYNMGELQQMLSLVNELRINERNWGGVAAFARIMHMFARQRFFDFHGQPTVRLDQSRSIHRSPDHPHPRSWLLNCLSLIMFFAPDTYLLEINKLWVDRCLNKGLWHKFLADRHVEWQQLILLGTVVLTANVAFLAIQSVDQATNSPSRSPAQVLSFLSVVFSIGSVLIGLMLTRKQKMQVKEGATSAAIFLNSFEAEGLALTHLAIMYSCPYVLLMWGLLLFLVAFSFFCLDGASLSIRLIISSAWIVISLLVMWYISNLASWDHPFTSSSWWSAIGNTFDRMVNAAKNRMIALGLRGSDPEIPVLRLRLSPWRRFREMWRRASRRATIFTASSALGIRNTQATDLRSSPVRRLDEMLRRARRGATVFAAFSTLGSGSRGGNVRRATEEVQVQREGSLTAASV</sequence>
<gene>
    <name evidence="3" type="ORF">AAF712_012063</name>
</gene>
<feature type="compositionally biased region" description="Basic and acidic residues" evidence="1">
    <location>
        <begin position="53"/>
        <end position="94"/>
    </location>
</feature>
<feature type="transmembrane region" description="Helical" evidence="2">
    <location>
        <begin position="674"/>
        <end position="693"/>
    </location>
</feature>
<dbReference type="Proteomes" id="UP001437256">
    <property type="component" value="Unassembled WGS sequence"/>
</dbReference>
<protein>
    <submittedName>
        <fullName evidence="3">Uncharacterized protein</fullName>
    </submittedName>
</protein>
<keyword evidence="2" id="KW-1133">Transmembrane helix</keyword>
<reference evidence="3 4" key="1">
    <citation type="submission" date="2024-05" db="EMBL/GenBank/DDBJ databases">
        <title>A draft genome resource for the thread blight pathogen Marasmius tenuissimus strain MS-2.</title>
        <authorList>
            <person name="Yulfo-Soto G.E."/>
            <person name="Baruah I.K."/>
            <person name="Amoako-Attah I."/>
            <person name="Bukari Y."/>
            <person name="Meinhardt L.W."/>
            <person name="Bailey B.A."/>
            <person name="Cohen S.P."/>
        </authorList>
    </citation>
    <scope>NUCLEOTIDE SEQUENCE [LARGE SCALE GENOMIC DNA]</scope>
    <source>
        <strain evidence="3 4">MS-2</strain>
    </source>
</reference>
<feature type="transmembrane region" description="Helical" evidence="2">
    <location>
        <begin position="507"/>
        <end position="525"/>
    </location>
</feature>
<evidence type="ECO:0000313" key="3">
    <source>
        <dbReference type="EMBL" id="KAL0061143.1"/>
    </source>
</evidence>
<evidence type="ECO:0000256" key="2">
    <source>
        <dbReference type="SAM" id="Phobius"/>
    </source>
</evidence>
<evidence type="ECO:0000256" key="1">
    <source>
        <dbReference type="SAM" id="MobiDB-lite"/>
    </source>
</evidence>
<feature type="transmembrane region" description="Helical" evidence="2">
    <location>
        <begin position="555"/>
        <end position="575"/>
    </location>
</feature>
<dbReference type="EMBL" id="JBBXMP010000147">
    <property type="protein sequence ID" value="KAL0061143.1"/>
    <property type="molecule type" value="Genomic_DNA"/>
</dbReference>
<keyword evidence="2" id="KW-0472">Membrane</keyword>
<name>A0ABR2ZK94_9AGAR</name>
<feature type="region of interest" description="Disordered" evidence="1">
    <location>
        <begin position="48"/>
        <end position="134"/>
    </location>
</feature>
<feature type="transmembrane region" description="Helical" evidence="2">
    <location>
        <begin position="648"/>
        <end position="667"/>
    </location>
</feature>